<sequence>MVHLPGNTRTGTTINTDVNTKNPLNVVNLSQHTLTEAEKSLLSRGLSFCPTAKLDTVELCQNTENFLRKVRLTEYFKDSDSITDRPDYMPPKPSQWTPPVGRNPHIDSFVNQVRGHLENFLQSTQRPAPDNLSLHEHKALHDLKNNDIVTRQADKGGAITLLDRDAYVREASTQLSNKDFYIQVDSDPTETYHRELMSLVKTFNNAETQELVLSLIPPLLQAGTFYTIPILHKLVPPGRPIISGKGTLTEYISGFIDSILQRLMPHIPSYLQDTTDFLNKLATIETVPDNSLLVTMDVTSLYTNIPHDDGVRACGKFLDSFPVNHIPTEVICSLISFILTHNSFVFNDKCYVQVSGTAMRTRMLIETQFIDKSSFEPLFYVRFIDDIFLVWTHGRPSLDDFIHDPNFTHPSIKFTVEISAKKVPFLDVMVSLTQSGLKISLYRKPTDRPTYLNYSSFHPSHIKRSIIFSQLLRFKRICSDHADYEKAVRHLVQSLLECGYPYKLISKEINRASHLSRDSVLSQKRNDLTAQPQRIPFVT</sequence>
<dbReference type="AlphaFoldDB" id="A0A9Q1BJA9"/>
<dbReference type="PANTHER" id="PTHR21301">
    <property type="entry name" value="REVERSE TRANSCRIPTASE"/>
    <property type="match status" value="1"/>
</dbReference>
<dbReference type="Proteomes" id="UP001152320">
    <property type="component" value="Chromosome 16"/>
</dbReference>
<keyword evidence="3" id="KW-1185">Reference proteome</keyword>
<comment type="caution">
    <text evidence="2">The sequence shown here is derived from an EMBL/GenBank/DDBJ whole genome shotgun (WGS) entry which is preliminary data.</text>
</comment>
<evidence type="ECO:0000313" key="3">
    <source>
        <dbReference type="Proteomes" id="UP001152320"/>
    </source>
</evidence>
<reference evidence="2" key="1">
    <citation type="submission" date="2021-10" db="EMBL/GenBank/DDBJ databases">
        <title>Tropical sea cucumber genome reveals ecological adaptation and Cuvierian tubules defense mechanism.</title>
        <authorList>
            <person name="Chen T."/>
        </authorList>
    </citation>
    <scope>NUCLEOTIDE SEQUENCE</scope>
    <source>
        <strain evidence="2">Nanhai2018</strain>
        <tissue evidence="2">Muscle</tissue>
    </source>
</reference>
<evidence type="ECO:0000313" key="2">
    <source>
        <dbReference type="EMBL" id="KAJ8027654.1"/>
    </source>
</evidence>
<proteinExistence type="predicted"/>
<dbReference type="PANTHER" id="PTHR21301:SF10">
    <property type="entry name" value="REVERSE TRANSCRIPTASE DOMAIN-CONTAINING PROTEIN"/>
    <property type="match status" value="1"/>
</dbReference>
<protein>
    <recommendedName>
        <fullName evidence="1">Helix-turn-helix domain-containing protein</fullName>
    </recommendedName>
</protein>
<name>A0A9Q1BJA9_HOLLE</name>
<dbReference type="InterPro" id="IPR058912">
    <property type="entry name" value="HTH_animal"/>
</dbReference>
<dbReference type="Pfam" id="PF26215">
    <property type="entry name" value="HTH_animal"/>
    <property type="match status" value="1"/>
</dbReference>
<gene>
    <name evidence="2" type="ORF">HOLleu_32855</name>
</gene>
<organism evidence="2 3">
    <name type="scientific">Holothuria leucospilota</name>
    <name type="common">Black long sea cucumber</name>
    <name type="synonym">Mertensiothuria leucospilota</name>
    <dbReference type="NCBI Taxonomy" id="206669"/>
    <lineage>
        <taxon>Eukaryota</taxon>
        <taxon>Metazoa</taxon>
        <taxon>Echinodermata</taxon>
        <taxon>Eleutherozoa</taxon>
        <taxon>Echinozoa</taxon>
        <taxon>Holothuroidea</taxon>
        <taxon>Aspidochirotacea</taxon>
        <taxon>Aspidochirotida</taxon>
        <taxon>Holothuriidae</taxon>
        <taxon>Holothuria</taxon>
    </lineage>
</organism>
<evidence type="ECO:0000259" key="1">
    <source>
        <dbReference type="Pfam" id="PF26215"/>
    </source>
</evidence>
<feature type="domain" description="Helix-turn-helix" evidence="1">
    <location>
        <begin position="451"/>
        <end position="510"/>
    </location>
</feature>
<dbReference type="OrthoDB" id="10018421at2759"/>
<accession>A0A9Q1BJA9</accession>
<dbReference type="EMBL" id="JAIZAY010000016">
    <property type="protein sequence ID" value="KAJ8027654.1"/>
    <property type="molecule type" value="Genomic_DNA"/>
</dbReference>